<name>A0ABN9S5C5_9DINO</name>
<evidence type="ECO:0000313" key="3">
    <source>
        <dbReference type="Proteomes" id="UP001189429"/>
    </source>
</evidence>
<feature type="compositionally biased region" description="Basic and acidic residues" evidence="1">
    <location>
        <begin position="67"/>
        <end position="81"/>
    </location>
</feature>
<accession>A0ABN9S5C5</accession>
<dbReference type="Proteomes" id="UP001189429">
    <property type="component" value="Unassembled WGS sequence"/>
</dbReference>
<keyword evidence="3" id="KW-1185">Reference proteome</keyword>
<organism evidence="2 3">
    <name type="scientific">Prorocentrum cordatum</name>
    <dbReference type="NCBI Taxonomy" id="2364126"/>
    <lineage>
        <taxon>Eukaryota</taxon>
        <taxon>Sar</taxon>
        <taxon>Alveolata</taxon>
        <taxon>Dinophyceae</taxon>
        <taxon>Prorocentrales</taxon>
        <taxon>Prorocentraceae</taxon>
        <taxon>Prorocentrum</taxon>
    </lineage>
</organism>
<reference evidence="2" key="1">
    <citation type="submission" date="2023-10" db="EMBL/GenBank/DDBJ databases">
        <authorList>
            <person name="Chen Y."/>
            <person name="Shah S."/>
            <person name="Dougan E. K."/>
            <person name="Thang M."/>
            <person name="Chan C."/>
        </authorList>
    </citation>
    <scope>NUCLEOTIDE SEQUENCE [LARGE SCALE GENOMIC DNA]</scope>
</reference>
<proteinExistence type="predicted"/>
<comment type="caution">
    <text evidence="2">The sequence shown here is derived from an EMBL/GenBank/DDBJ whole genome shotgun (WGS) entry which is preliminary data.</text>
</comment>
<feature type="region of interest" description="Disordered" evidence="1">
    <location>
        <begin position="64"/>
        <end position="92"/>
    </location>
</feature>
<gene>
    <name evidence="2" type="ORF">PCOR1329_LOCUS26573</name>
</gene>
<evidence type="ECO:0000313" key="2">
    <source>
        <dbReference type="EMBL" id="CAK0826905.1"/>
    </source>
</evidence>
<sequence>MLRCEQDPLCEAVVVAHQDRAAFTPCKLRMLVAPGSCSRNMAFDTWRMDTWRMNNAAVDTVRARRGVRGDEGPARRRGDGRTHRRVPGQPPAQGECCADVGAKADFLDVGHDWSGAVSLMGGENAKVIKCADAVGCPKAGITVRGDLVRCKPG</sequence>
<protein>
    <submittedName>
        <fullName evidence="2">Uncharacterized protein</fullName>
    </submittedName>
</protein>
<evidence type="ECO:0000256" key="1">
    <source>
        <dbReference type="SAM" id="MobiDB-lite"/>
    </source>
</evidence>
<dbReference type="EMBL" id="CAUYUJ010009474">
    <property type="protein sequence ID" value="CAK0826905.1"/>
    <property type="molecule type" value="Genomic_DNA"/>
</dbReference>